<dbReference type="InterPro" id="IPR036490">
    <property type="entry name" value="ThsB_TIR-like_sf"/>
</dbReference>
<evidence type="ECO:0000313" key="3">
    <source>
        <dbReference type="Proteomes" id="UP000244334"/>
    </source>
</evidence>
<comment type="caution">
    <text evidence="2">The sequence shown here is derived from an EMBL/GenBank/DDBJ whole genome shotgun (WGS) entry which is preliminary data.</text>
</comment>
<gene>
    <name evidence="2" type="ORF">ACZ87_03599</name>
</gene>
<dbReference type="Proteomes" id="UP000244334">
    <property type="component" value="Unassembled WGS sequence"/>
</dbReference>
<keyword evidence="3" id="KW-1185">Reference proteome</keyword>
<feature type="domain" description="Thoeris protein ThsB TIR-like" evidence="1">
    <location>
        <begin position="8"/>
        <end position="95"/>
    </location>
</feature>
<protein>
    <submittedName>
        <fullName evidence="2">TIR domain protein</fullName>
    </submittedName>
</protein>
<dbReference type="EMBL" id="LJAM02000674">
    <property type="protein sequence ID" value="RAP69609.1"/>
    <property type="molecule type" value="Genomic_DNA"/>
</dbReference>
<dbReference type="RefSeq" id="WP_162475659.1">
    <property type="nucleotide sequence ID" value="NZ_LJAM02000674.1"/>
</dbReference>
<proteinExistence type="predicted"/>
<dbReference type="SUPFAM" id="SSF52206">
    <property type="entry name" value="Hypothetical protein MTH538"/>
    <property type="match status" value="1"/>
</dbReference>
<organism evidence="2 3">
    <name type="scientific">Candidatus Erwinia dacicola</name>
    <dbReference type="NCBI Taxonomy" id="252393"/>
    <lineage>
        <taxon>Bacteria</taxon>
        <taxon>Pseudomonadati</taxon>
        <taxon>Pseudomonadota</taxon>
        <taxon>Gammaproteobacteria</taxon>
        <taxon>Enterobacterales</taxon>
        <taxon>Erwiniaceae</taxon>
        <taxon>Erwinia</taxon>
    </lineage>
</organism>
<accession>A0A328TGG4</accession>
<sequence length="123" mass="14287">MADKKVLFIAFAIEDETQRNFLKGQSLHPRKPYEFIDMSVKEPYDTEWKARVRTRIKRSDGVVVLVSKNSLKSSGQKWEIQCAKEEGKLIRGIWAYSDDRTNIDGVNTCTWSDKNITDFINKL</sequence>
<dbReference type="Pfam" id="PF08937">
    <property type="entry name" value="ThsB_TIR"/>
    <property type="match status" value="1"/>
</dbReference>
<dbReference type="AlphaFoldDB" id="A0A328TGG4"/>
<reference evidence="2" key="1">
    <citation type="submission" date="2018-04" db="EMBL/GenBank/DDBJ databases">
        <title>Genomes of the Obligate Erwinia dacicola and Facultative Enterobacter sp. OLF Endosymbionts of the Olive Fruit fly, Bactrocera oleae.</title>
        <authorList>
            <person name="Estes A.M."/>
            <person name="Hearn D.J."/>
            <person name="Agarwal S."/>
            <person name="Pierson E.A."/>
            <person name="Dunning-Hotopp J.C."/>
        </authorList>
    </citation>
    <scope>NUCLEOTIDE SEQUENCE [LARGE SCALE GENOMIC DNA]</scope>
    <source>
        <strain evidence="2">Oroville</strain>
    </source>
</reference>
<dbReference type="Gene3D" id="3.40.50.11200">
    <property type="match status" value="1"/>
</dbReference>
<evidence type="ECO:0000313" key="2">
    <source>
        <dbReference type="EMBL" id="RAP69609.1"/>
    </source>
</evidence>
<evidence type="ECO:0000259" key="1">
    <source>
        <dbReference type="Pfam" id="PF08937"/>
    </source>
</evidence>
<dbReference type="InterPro" id="IPR015032">
    <property type="entry name" value="ThsB__TIR-like_domain"/>
</dbReference>
<name>A0A328TGG4_9GAMM</name>